<reference evidence="5 6" key="1">
    <citation type="submission" date="2010-11" db="EMBL/GenBank/DDBJ databases">
        <title>Complete sequence of Halanaerobium sp. sapolanicus.</title>
        <authorList>
            <consortium name="US DOE Joint Genome Institute"/>
            <person name="Lucas S."/>
            <person name="Copeland A."/>
            <person name="Lapidus A."/>
            <person name="Cheng J.-F."/>
            <person name="Bruce D."/>
            <person name="Goodwin L."/>
            <person name="Pitluck S."/>
            <person name="Davenport K."/>
            <person name="Detter J.C."/>
            <person name="Han C."/>
            <person name="Tapia R."/>
            <person name="Land M."/>
            <person name="Hauser L."/>
            <person name="Jeffries C."/>
            <person name="Kyrpides N."/>
            <person name="Ivanova N."/>
            <person name="Mikhailova N."/>
            <person name="Begemann M.B."/>
            <person name="Mormile M.R."/>
            <person name="Wall J.D."/>
            <person name="Elias D.A."/>
            <person name="Woyke T."/>
        </authorList>
    </citation>
    <scope>NUCLEOTIDE SEQUENCE [LARGE SCALE GENOMIC DNA]</scope>
    <source>
        <strain evidence="6">sapolanicus</strain>
    </source>
</reference>
<dbReference type="KEGG" id="has:Halsa_1240"/>
<feature type="domain" description="HTH gntR-type" evidence="4">
    <location>
        <begin position="8"/>
        <end position="76"/>
    </location>
</feature>
<dbReference type="PANTHER" id="PTHR44846:SF1">
    <property type="entry name" value="MANNOSYL-D-GLYCERATE TRANSPORT_METABOLISM SYSTEM REPRESSOR MNGR-RELATED"/>
    <property type="match status" value="1"/>
</dbReference>
<dbReference type="Gene3D" id="3.40.1410.10">
    <property type="entry name" value="Chorismate lyase-like"/>
    <property type="match status" value="1"/>
</dbReference>
<dbReference type="GO" id="GO:0003700">
    <property type="term" value="F:DNA-binding transcription factor activity"/>
    <property type="evidence" value="ECO:0007669"/>
    <property type="project" value="InterPro"/>
</dbReference>
<keyword evidence="1" id="KW-0805">Transcription regulation</keyword>
<dbReference type="SUPFAM" id="SSF64288">
    <property type="entry name" value="Chorismate lyase-like"/>
    <property type="match status" value="1"/>
</dbReference>
<dbReference type="InterPro" id="IPR028978">
    <property type="entry name" value="Chorismate_lyase_/UTRA_dom_sf"/>
</dbReference>
<dbReference type="InterPro" id="IPR036390">
    <property type="entry name" value="WH_DNA-bd_sf"/>
</dbReference>
<dbReference type="PROSITE" id="PS50949">
    <property type="entry name" value="HTH_GNTR"/>
    <property type="match status" value="1"/>
</dbReference>
<dbReference type="HOGENOM" id="CLU_063236_4_2_9"/>
<dbReference type="Gene3D" id="1.10.10.10">
    <property type="entry name" value="Winged helix-like DNA-binding domain superfamily/Winged helix DNA-binding domain"/>
    <property type="match status" value="1"/>
</dbReference>
<keyword evidence="3" id="KW-0804">Transcription</keyword>
<evidence type="ECO:0000256" key="2">
    <source>
        <dbReference type="ARBA" id="ARBA00023125"/>
    </source>
</evidence>
<dbReference type="EMBL" id="CP002304">
    <property type="protein sequence ID" value="ADQ14668.1"/>
    <property type="molecule type" value="Genomic_DNA"/>
</dbReference>
<evidence type="ECO:0000256" key="1">
    <source>
        <dbReference type="ARBA" id="ARBA00023015"/>
    </source>
</evidence>
<dbReference type="eggNOG" id="COG2188">
    <property type="taxonomic scope" value="Bacteria"/>
</dbReference>
<dbReference type="InterPro" id="IPR050679">
    <property type="entry name" value="Bact_HTH_transcr_reg"/>
</dbReference>
<dbReference type="SMART" id="SM00345">
    <property type="entry name" value="HTH_GNTR"/>
    <property type="match status" value="1"/>
</dbReference>
<dbReference type="Pfam" id="PF00392">
    <property type="entry name" value="GntR"/>
    <property type="match status" value="1"/>
</dbReference>
<evidence type="ECO:0000313" key="5">
    <source>
        <dbReference type="EMBL" id="ADQ14668.1"/>
    </source>
</evidence>
<dbReference type="PRINTS" id="PR00035">
    <property type="entry name" value="HTHGNTR"/>
</dbReference>
<dbReference type="Pfam" id="PF07702">
    <property type="entry name" value="UTRA"/>
    <property type="match status" value="1"/>
</dbReference>
<dbReference type="GO" id="GO:0045892">
    <property type="term" value="P:negative regulation of DNA-templated transcription"/>
    <property type="evidence" value="ECO:0007669"/>
    <property type="project" value="TreeGrafter"/>
</dbReference>
<accession>E4RKF9</accession>
<dbReference type="Proteomes" id="UP000007434">
    <property type="component" value="Chromosome"/>
</dbReference>
<dbReference type="SMART" id="SM00866">
    <property type="entry name" value="UTRA"/>
    <property type="match status" value="1"/>
</dbReference>
<organism evidence="5 6">
    <name type="scientific">Halanaerobium hydrogeniformans</name>
    <name type="common">Halanaerobium sp. (strain sapolanicus)</name>
    <dbReference type="NCBI Taxonomy" id="656519"/>
    <lineage>
        <taxon>Bacteria</taxon>
        <taxon>Bacillati</taxon>
        <taxon>Bacillota</taxon>
        <taxon>Clostridia</taxon>
        <taxon>Halanaerobiales</taxon>
        <taxon>Halanaerobiaceae</taxon>
        <taxon>Halanaerobium</taxon>
    </lineage>
</organism>
<reference evidence="5 6" key="2">
    <citation type="journal article" date="2011" name="J. Bacteriol.">
        <title>Complete Genome Sequence of the Haloalkaliphilic, Hydrogen Producing Halanaerobium hydrogenoformans.</title>
        <authorList>
            <person name="Brown S.D."/>
            <person name="Begemann M.B."/>
            <person name="Mormile M.R."/>
            <person name="Wall J.D."/>
            <person name="Han C.S."/>
            <person name="Goodwin L.A."/>
            <person name="Pitluck S."/>
            <person name="Land M.L."/>
            <person name="Hauser L.J."/>
            <person name="Elias D.A."/>
        </authorList>
    </citation>
    <scope>NUCLEOTIDE SEQUENCE [LARGE SCALE GENOMIC DNA]</scope>
    <source>
        <strain evidence="6">sapolanicus</strain>
    </source>
</reference>
<dbReference type="InterPro" id="IPR011663">
    <property type="entry name" value="UTRA"/>
</dbReference>
<name>E4RKF9_HALHG</name>
<protein>
    <submittedName>
        <fullName evidence="5">Transcriptional regulator, GntR family</fullName>
    </submittedName>
</protein>
<dbReference type="AlphaFoldDB" id="E4RKF9"/>
<dbReference type="GO" id="GO:0003677">
    <property type="term" value="F:DNA binding"/>
    <property type="evidence" value="ECO:0007669"/>
    <property type="project" value="UniProtKB-KW"/>
</dbReference>
<evidence type="ECO:0000259" key="4">
    <source>
        <dbReference type="PROSITE" id="PS50949"/>
    </source>
</evidence>
<keyword evidence="2" id="KW-0238">DNA-binding</keyword>
<dbReference type="InterPro" id="IPR036388">
    <property type="entry name" value="WH-like_DNA-bd_sf"/>
</dbReference>
<dbReference type="CDD" id="cd07377">
    <property type="entry name" value="WHTH_GntR"/>
    <property type="match status" value="1"/>
</dbReference>
<dbReference type="SUPFAM" id="SSF46785">
    <property type="entry name" value="Winged helix' DNA-binding domain"/>
    <property type="match status" value="1"/>
</dbReference>
<proteinExistence type="predicted"/>
<sequence length="236" mass="27547">MIAKNHLSAIYKNIAAEITQRIYKGVYPSGAYLPSENKLSQEFEVTRSTIRKALNVLKEKGTIESKQGKGYLVKELHWEQSLLQFYSFGQNIAQNIENPESKLLEHKKIKGLKSIDEFVSTELWQINRLRLMNEVPLILETSYIPIDYLKNFEIPELKQDSLYNLLKKNDNHVVRAKEYLEPVLPSLNDQELLEVKEDSCLFQTIRYSYDSENKLIELRESLIRGDHFSFSVEMTL</sequence>
<dbReference type="InterPro" id="IPR000524">
    <property type="entry name" value="Tscrpt_reg_HTH_GntR"/>
</dbReference>
<evidence type="ECO:0000256" key="3">
    <source>
        <dbReference type="ARBA" id="ARBA00023163"/>
    </source>
</evidence>
<evidence type="ECO:0000313" key="6">
    <source>
        <dbReference type="Proteomes" id="UP000007434"/>
    </source>
</evidence>
<keyword evidence="6" id="KW-1185">Reference proteome</keyword>
<dbReference type="STRING" id="656519.Halsa_1240"/>
<dbReference type="PANTHER" id="PTHR44846">
    <property type="entry name" value="MANNOSYL-D-GLYCERATE TRANSPORT/METABOLISM SYSTEM REPRESSOR MNGR-RELATED"/>
    <property type="match status" value="1"/>
</dbReference>
<gene>
    <name evidence="5" type="ordered locus">Halsa_1240</name>
</gene>